<dbReference type="AlphaFoldDB" id="A0A9D1IGV3"/>
<dbReference type="SMART" id="SM00530">
    <property type="entry name" value="HTH_XRE"/>
    <property type="match status" value="1"/>
</dbReference>
<evidence type="ECO:0000313" key="3">
    <source>
        <dbReference type="Proteomes" id="UP000824083"/>
    </source>
</evidence>
<dbReference type="GO" id="GO:0003677">
    <property type="term" value="F:DNA binding"/>
    <property type="evidence" value="ECO:0007669"/>
    <property type="project" value="InterPro"/>
</dbReference>
<comment type="caution">
    <text evidence="2">The sequence shown here is derived from an EMBL/GenBank/DDBJ whole genome shotgun (WGS) entry which is preliminary data.</text>
</comment>
<dbReference type="CDD" id="cd00093">
    <property type="entry name" value="HTH_XRE"/>
    <property type="match status" value="1"/>
</dbReference>
<protein>
    <submittedName>
        <fullName evidence="2">Helix-turn-helix domain-containing protein</fullName>
    </submittedName>
</protein>
<dbReference type="PROSITE" id="PS50943">
    <property type="entry name" value="HTH_CROC1"/>
    <property type="match status" value="1"/>
</dbReference>
<dbReference type="SUPFAM" id="SSF47413">
    <property type="entry name" value="lambda repressor-like DNA-binding domains"/>
    <property type="match status" value="1"/>
</dbReference>
<name>A0A9D1IGV3_9BURK</name>
<proteinExistence type="predicted"/>
<reference evidence="2" key="1">
    <citation type="submission" date="2020-10" db="EMBL/GenBank/DDBJ databases">
        <authorList>
            <person name="Gilroy R."/>
        </authorList>
    </citation>
    <scope>NUCLEOTIDE SEQUENCE</scope>
    <source>
        <strain evidence="2">7463</strain>
    </source>
</reference>
<dbReference type="InterPro" id="IPR001387">
    <property type="entry name" value="Cro/C1-type_HTH"/>
</dbReference>
<sequence>MVPFVLNNALTLEKLGKVIRQRRKQLNLTLEDIESVTGISRKTLIKLEKGGDVRFSTLTTVISFLGLRLDLTEQSKKLLEGQEETGDGDWY</sequence>
<dbReference type="Pfam" id="PF01381">
    <property type="entry name" value="HTH_3"/>
    <property type="match status" value="1"/>
</dbReference>
<organism evidence="2 3">
    <name type="scientific">Candidatus Aphodousia faecigallinarum</name>
    <dbReference type="NCBI Taxonomy" id="2840677"/>
    <lineage>
        <taxon>Bacteria</taxon>
        <taxon>Pseudomonadati</taxon>
        <taxon>Pseudomonadota</taxon>
        <taxon>Betaproteobacteria</taxon>
        <taxon>Burkholderiales</taxon>
        <taxon>Sutterellaceae</taxon>
        <taxon>Sutterellaceae incertae sedis</taxon>
        <taxon>Candidatus Aphodousia</taxon>
    </lineage>
</organism>
<dbReference type="InterPro" id="IPR010982">
    <property type="entry name" value="Lambda_DNA-bd_dom_sf"/>
</dbReference>
<dbReference type="Gene3D" id="1.10.260.40">
    <property type="entry name" value="lambda repressor-like DNA-binding domains"/>
    <property type="match status" value="1"/>
</dbReference>
<gene>
    <name evidence="2" type="ORF">IAC56_02055</name>
</gene>
<feature type="domain" description="HTH cro/C1-type" evidence="1">
    <location>
        <begin position="19"/>
        <end position="74"/>
    </location>
</feature>
<evidence type="ECO:0000259" key="1">
    <source>
        <dbReference type="PROSITE" id="PS50943"/>
    </source>
</evidence>
<dbReference type="Proteomes" id="UP000824083">
    <property type="component" value="Unassembled WGS sequence"/>
</dbReference>
<reference evidence="2" key="2">
    <citation type="journal article" date="2021" name="PeerJ">
        <title>Extensive microbial diversity within the chicken gut microbiome revealed by metagenomics and culture.</title>
        <authorList>
            <person name="Gilroy R."/>
            <person name="Ravi A."/>
            <person name="Getino M."/>
            <person name="Pursley I."/>
            <person name="Horton D.L."/>
            <person name="Alikhan N.F."/>
            <person name="Baker D."/>
            <person name="Gharbi K."/>
            <person name="Hall N."/>
            <person name="Watson M."/>
            <person name="Adriaenssens E.M."/>
            <person name="Foster-Nyarko E."/>
            <person name="Jarju S."/>
            <person name="Secka A."/>
            <person name="Antonio M."/>
            <person name="Oren A."/>
            <person name="Chaudhuri R.R."/>
            <person name="La Ragione R."/>
            <person name="Hildebrand F."/>
            <person name="Pallen M.J."/>
        </authorList>
    </citation>
    <scope>NUCLEOTIDE SEQUENCE</scope>
    <source>
        <strain evidence="2">7463</strain>
    </source>
</reference>
<accession>A0A9D1IGV3</accession>
<dbReference type="EMBL" id="DVMY01000037">
    <property type="protein sequence ID" value="HIU37043.1"/>
    <property type="molecule type" value="Genomic_DNA"/>
</dbReference>
<evidence type="ECO:0000313" key="2">
    <source>
        <dbReference type="EMBL" id="HIU37043.1"/>
    </source>
</evidence>